<feature type="compositionally biased region" description="Basic residues" evidence="1">
    <location>
        <begin position="122"/>
        <end position="138"/>
    </location>
</feature>
<feature type="compositionally biased region" description="Low complexity" evidence="1">
    <location>
        <begin position="20"/>
        <end position="29"/>
    </location>
</feature>
<keyword evidence="2" id="KW-0812">Transmembrane</keyword>
<feature type="region of interest" description="Disordered" evidence="1">
    <location>
        <begin position="473"/>
        <end position="497"/>
    </location>
</feature>
<organism evidence="3">
    <name type="scientific">Cyprideis torosa</name>
    <dbReference type="NCBI Taxonomy" id="163714"/>
    <lineage>
        <taxon>Eukaryota</taxon>
        <taxon>Metazoa</taxon>
        <taxon>Ecdysozoa</taxon>
        <taxon>Arthropoda</taxon>
        <taxon>Crustacea</taxon>
        <taxon>Oligostraca</taxon>
        <taxon>Ostracoda</taxon>
        <taxon>Podocopa</taxon>
        <taxon>Podocopida</taxon>
        <taxon>Cytherocopina</taxon>
        <taxon>Cytheroidea</taxon>
        <taxon>Cytherideidae</taxon>
        <taxon>Cyprideis</taxon>
    </lineage>
</organism>
<feature type="compositionally biased region" description="Low complexity" evidence="1">
    <location>
        <begin position="473"/>
        <end position="483"/>
    </location>
</feature>
<proteinExistence type="predicted"/>
<gene>
    <name evidence="3" type="ORF">CTOB1V02_LOCUS7804</name>
</gene>
<feature type="compositionally biased region" description="Basic and acidic residues" evidence="1">
    <location>
        <begin position="152"/>
        <end position="163"/>
    </location>
</feature>
<feature type="region of interest" description="Disordered" evidence="1">
    <location>
        <begin position="1"/>
        <end position="236"/>
    </location>
</feature>
<feature type="compositionally biased region" description="Basic and acidic residues" evidence="1">
    <location>
        <begin position="202"/>
        <end position="234"/>
    </location>
</feature>
<feature type="compositionally biased region" description="Polar residues" evidence="1">
    <location>
        <begin position="189"/>
        <end position="201"/>
    </location>
</feature>
<feature type="compositionally biased region" description="Basic and acidic residues" evidence="1">
    <location>
        <begin position="95"/>
        <end position="105"/>
    </location>
</feature>
<feature type="compositionally biased region" description="Polar residues" evidence="1">
    <location>
        <begin position="8"/>
        <end position="19"/>
    </location>
</feature>
<sequence length="497" mass="55630">MSERRLSKSTQTRAGTPKNSSSDTSSSSSGEIPLEKTLWFKRLNDSQLPPEGSLTTIPPASKDPTIHPRSVPVKRSVARIFKSPNYGEDSYWTDYDGRSHVRIPADPKGTTIQKEQPSSPRPRSKSRWSRTRRKSPRSAKKDVAKGSNLSESRTKKDVGKAFEKSPLADQKPSGGAGQDQTEDGEPSDGETSSRSRSGQQDSKGEAEKKEAEKKEAEKKEAEGKEAEKKGEKAVWHPRTSEMPWSWRLSEVHSERRKTLVFGGPEEKYGRLISFAVPERPRYSHDMDESSEDPLWKLVQSERQRGFEIAEDKPYWFWQLFQMEADEVAYYSTRFYVIQKWTFVVLMLISAICCVMGMIFAKAFKTFDIPMENFGEDREFDVYRFSKITGAGDIRQLSLVLRSAYDRTFQYGVSSPLLLPGVAAVRAGRLSGVSWRQGREVRVAEESCGQDASRYMNDAPPRVPQSLPVAARSVNGSSPVVGSVQDSAVPASTKMAAS</sequence>
<keyword evidence="2" id="KW-0472">Membrane</keyword>
<accession>A0A7R8WJ27</accession>
<dbReference type="EMBL" id="OB662366">
    <property type="protein sequence ID" value="CAD7229939.1"/>
    <property type="molecule type" value="Genomic_DNA"/>
</dbReference>
<protein>
    <submittedName>
        <fullName evidence="3">Uncharacterized protein</fullName>
    </submittedName>
</protein>
<evidence type="ECO:0000313" key="3">
    <source>
        <dbReference type="EMBL" id="CAD7229939.1"/>
    </source>
</evidence>
<name>A0A7R8WJ27_9CRUS</name>
<dbReference type="AlphaFoldDB" id="A0A7R8WJ27"/>
<evidence type="ECO:0000256" key="1">
    <source>
        <dbReference type="SAM" id="MobiDB-lite"/>
    </source>
</evidence>
<feature type="transmembrane region" description="Helical" evidence="2">
    <location>
        <begin position="340"/>
        <end position="360"/>
    </location>
</feature>
<evidence type="ECO:0000256" key="2">
    <source>
        <dbReference type="SAM" id="Phobius"/>
    </source>
</evidence>
<keyword evidence="2" id="KW-1133">Transmembrane helix</keyword>
<reference evidence="3" key="1">
    <citation type="submission" date="2020-11" db="EMBL/GenBank/DDBJ databases">
        <authorList>
            <person name="Tran Van P."/>
        </authorList>
    </citation>
    <scope>NUCLEOTIDE SEQUENCE</scope>
</reference>